<organism evidence="4 5">
    <name type="scientific">Photobacterium angustum</name>
    <dbReference type="NCBI Taxonomy" id="661"/>
    <lineage>
        <taxon>Bacteria</taxon>
        <taxon>Pseudomonadati</taxon>
        <taxon>Pseudomonadota</taxon>
        <taxon>Gammaproteobacteria</taxon>
        <taxon>Vibrionales</taxon>
        <taxon>Vibrionaceae</taxon>
        <taxon>Photobacterium</taxon>
    </lineage>
</organism>
<sequence length="598" mass="66062">MLNTKDIRNIAIVAHVDHGKTSLVDQLLRQADALTRRESTQRLVMDCNAQEQERGITILSKVTAIDWKGVRINIIDTPGHADFGGEVERVIDMANAVLVIVDAVEGPMPQTRFVAQKAINKGLKLLVAVNKVDRPEAQPEKAIDQLYDLFVTLGADCEQLDFPAVSCSAKEAFAYDAFGVADTENGMAPLLDMLVDNVASPTVTVEQEPVIQIHQLDYSEYLGLIGIGRVISGSFHRGQKVAVNAPDEDARFCQIKEVYHQQGLSRVAVDYGVAGDIIALTGISDIAISDIVTSRGNHVELEALEIDTPTVSVKFSVNDSPFSGQEGKVLQSRELAERLYLEASHNVSLHVTEAEEAGVYEVSGRGELHLGVLIESMRREGYEFSVSRPTILMKSDAGKTQEPYEKCYVDCANEFMGKVIEEMAYRKAQFEHSQPLDNSHQRLLFLGPKRGLLGIRHTLLSLTEGSASIHKEDVGYGKKIVGDIGCRREGVLVSNGIGKALIYSLSSLQERGRLMINHGDQVYQGQIIGAASNDTDLWVNCRQGKNLVRMWRTVADKNYAMKAIMNFSLEQALTWINSDELIEVTPKAIRLRKAMYSY</sequence>
<dbReference type="Pfam" id="PF21018">
    <property type="entry name" value="BipA_C"/>
    <property type="match status" value="1"/>
</dbReference>
<dbReference type="Gene3D" id="3.30.70.240">
    <property type="match status" value="1"/>
</dbReference>
<dbReference type="EMBL" id="MSCJ01000003">
    <property type="protein sequence ID" value="PQJ62504.1"/>
    <property type="molecule type" value="Genomic_DNA"/>
</dbReference>
<gene>
    <name evidence="4" type="ORF">BTO08_19950</name>
</gene>
<dbReference type="CDD" id="cd01891">
    <property type="entry name" value="TypA_BipA"/>
    <property type="match status" value="1"/>
</dbReference>
<dbReference type="PRINTS" id="PR00315">
    <property type="entry name" value="ELONGATNFCT"/>
</dbReference>
<dbReference type="GO" id="GO:0005829">
    <property type="term" value="C:cytosol"/>
    <property type="evidence" value="ECO:0007669"/>
    <property type="project" value="TreeGrafter"/>
</dbReference>
<dbReference type="Gene3D" id="3.30.70.870">
    <property type="entry name" value="Elongation Factor G (Translational Gtpase), domain 3"/>
    <property type="match status" value="1"/>
</dbReference>
<dbReference type="PANTHER" id="PTHR42908:SF8">
    <property type="entry name" value="TR-TYPE G DOMAIN-CONTAINING PROTEIN"/>
    <property type="match status" value="1"/>
</dbReference>
<dbReference type="Gene3D" id="3.40.50.300">
    <property type="entry name" value="P-loop containing nucleotide triphosphate hydrolases"/>
    <property type="match status" value="1"/>
</dbReference>
<dbReference type="InterPro" id="IPR027417">
    <property type="entry name" value="P-loop_NTPase"/>
</dbReference>
<protein>
    <submittedName>
        <fullName evidence="4">GTP-binding protein TypA</fullName>
    </submittedName>
</protein>
<accession>A0A2S7VK06</accession>
<dbReference type="InterPro" id="IPR047043">
    <property type="entry name" value="BipA_III"/>
</dbReference>
<dbReference type="CDD" id="cd16263">
    <property type="entry name" value="BipA_III"/>
    <property type="match status" value="1"/>
</dbReference>
<dbReference type="InterPro" id="IPR047041">
    <property type="entry name" value="BipA_GTP-bd_dom"/>
</dbReference>
<dbReference type="SUPFAM" id="SSF52540">
    <property type="entry name" value="P-loop containing nucleoside triphosphate hydrolases"/>
    <property type="match status" value="1"/>
</dbReference>
<dbReference type="Pfam" id="PF00679">
    <property type="entry name" value="EFG_C"/>
    <property type="match status" value="1"/>
</dbReference>
<dbReference type="Proteomes" id="UP000238730">
    <property type="component" value="Unassembled WGS sequence"/>
</dbReference>
<name>A0A2S7VK06_PHOAN</name>
<dbReference type="FunFam" id="3.40.50.300:FF:000055">
    <property type="entry name" value="GTP-binding protein TypA"/>
    <property type="match status" value="1"/>
</dbReference>
<reference evidence="4 5" key="1">
    <citation type="submission" date="2016-12" db="EMBL/GenBank/DDBJ databases">
        <title>Diversity of luminous bacteria.</title>
        <authorList>
            <person name="Yoshizawa S."/>
            <person name="Kogure K."/>
        </authorList>
    </citation>
    <scope>NUCLEOTIDE SEQUENCE [LARGE SCALE GENOMIC DNA]</scope>
    <source>
        <strain evidence="4 5">LC1-200</strain>
    </source>
</reference>
<evidence type="ECO:0000313" key="4">
    <source>
        <dbReference type="EMBL" id="PQJ62504.1"/>
    </source>
</evidence>
<evidence type="ECO:0000256" key="1">
    <source>
        <dbReference type="ARBA" id="ARBA00022741"/>
    </source>
</evidence>
<dbReference type="CDD" id="cd03710">
    <property type="entry name" value="BipA_TypA_C"/>
    <property type="match status" value="1"/>
</dbReference>
<dbReference type="NCBIfam" id="TIGR00231">
    <property type="entry name" value="small_GTP"/>
    <property type="match status" value="1"/>
</dbReference>
<dbReference type="Pfam" id="PF00009">
    <property type="entry name" value="GTP_EFTU"/>
    <property type="match status" value="1"/>
</dbReference>
<dbReference type="GO" id="GO:0003924">
    <property type="term" value="F:GTPase activity"/>
    <property type="evidence" value="ECO:0007669"/>
    <property type="project" value="InterPro"/>
</dbReference>
<dbReference type="InterPro" id="IPR048876">
    <property type="entry name" value="BipA_C"/>
</dbReference>
<dbReference type="FunFam" id="3.30.70.870:FF:000003">
    <property type="entry name" value="GTP-binding protein TypA"/>
    <property type="match status" value="1"/>
</dbReference>
<dbReference type="InterPro" id="IPR000640">
    <property type="entry name" value="EFG_V-like"/>
</dbReference>
<dbReference type="GO" id="GO:1990904">
    <property type="term" value="C:ribonucleoprotein complex"/>
    <property type="evidence" value="ECO:0007669"/>
    <property type="project" value="TreeGrafter"/>
</dbReference>
<dbReference type="InterPro" id="IPR042116">
    <property type="entry name" value="TypA/BipA_C"/>
</dbReference>
<feature type="domain" description="Tr-type G" evidence="3">
    <location>
        <begin position="5"/>
        <end position="202"/>
    </location>
</feature>
<dbReference type="InterPro" id="IPR000795">
    <property type="entry name" value="T_Tr_GTP-bd_dom"/>
</dbReference>
<dbReference type="Gene3D" id="2.40.50.250">
    <property type="entry name" value="bipa protein"/>
    <property type="match status" value="1"/>
</dbReference>
<dbReference type="InterPro" id="IPR005225">
    <property type="entry name" value="Small_GTP-bd"/>
</dbReference>
<dbReference type="Pfam" id="PF03144">
    <property type="entry name" value="GTP_EFTU_D2"/>
    <property type="match status" value="1"/>
</dbReference>
<comment type="caution">
    <text evidence="4">The sequence shown here is derived from an EMBL/GenBank/DDBJ whole genome shotgun (WGS) entry which is preliminary data.</text>
</comment>
<keyword evidence="1" id="KW-0547">Nucleotide-binding</keyword>
<keyword evidence="2" id="KW-0342">GTP-binding</keyword>
<evidence type="ECO:0000256" key="2">
    <source>
        <dbReference type="ARBA" id="ARBA00023134"/>
    </source>
</evidence>
<dbReference type="GO" id="GO:0097216">
    <property type="term" value="F:guanosine tetraphosphate binding"/>
    <property type="evidence" value="ECO:0007669"/>
    <property type="project" value="UniProtKB-ARBA"/>
</dbReference>
<dbReference type="InterPro" id="IPR004161">
    <property type="entry name" value="EFTu-like_2"/>
</dbReference>
<dbReference type="InterPro" id="IPR035647">
    <property type="entry name" value="EFG_III/V"/>
</dbReference>
<evidence type="ECO:0000259" key="3">
    <source>
        <dbReference type="PROSITE" id="PS51722"/>
    </source>
</evidence>
<dbReference type="RefSeq" id="WP_105062310.1">
    <property type="nucleotide sequence ID" value="NZ_MSCJ01000003.1"/>
</dbReference>
<dbReference type="InterPro" id="IPR035651">
    <property type="entry name" value="BipA_V"/>
</dbReference>
<dbReference type="OrthoDB" id="5885703at2"/>
<dbReference type="AlphaFoldDB" id="A0A2S7VK06"/>
<dbReference type="SUPFAM" id="SSF50447">
    <property type="entry name" value="Translation proteins"/>
    <property type="match status" value="1"/>
</dbReference>
<dbReference type="InterPro" id="IPR009000">
    <property type="entry name" value="Transl_B-barrel_sf"/>
</dbReference>
<dbReference type="Gene3D" id="2.40.30.10">
    <property type="entry name" value="Translation factors"/>
    <property type="match status" value="1"/>
</dbReference>
<proteinExistence type="predicted"/>
<dbReference type="SUPFAM" id="SSF54980">
    <property type="entry name" value="EF-G C-terminal domain-like"/>
    <property type="match status" value="2"/>
</dbReference>
<evidence type="ECO:0000313" key="5">
    <source>
        <dbReference type="Proteomes" id="UP000238730"/>
    </source>
</evidence>
<dbReference type="PANTHER" id="PTHR42908">
    <property type="entry name" value="TRANSLATION ELONGATION FACTOR-RELATED"/>
    <property type="match status" value="1"/>
</dbReference>
<dbReference type="GO" id="GO:0005525">
    <property type="term" value="F:GTP binding"/>
    <property type="evidence" value="ECO:0007669"/>
    <property type="project" value="UniProtKB-KW"/>
</dbReference>
<dbReference type="PROSITE" id="PS51722">
    <property type="entry name" value="G_TR_2"/>
    <property type="match status" value="1"/>
</dbReference>